<evidence type="ECO:0000256" key="5">
    <source>
        <dbReference type="SAM" id="SignalP"/>
    </source>
</evidence>
<dbReference type="InterPro" id="IPR041205">
    <property type="entry name" value="ScsC_N"/>
</dbReference>
<keyword evidence="1 5" id="KW-0732">Signal</keyword>
<evidence type="ECO:0000256" key="3">
    <source>
        <dbReference type="ARBA" id="ARBA00023157"/>
    </source>
</evidence>
<protein>
    <submittedName>
        <fullName evidence="7">27kDa outer membrane protein</fullName>
    </submittedName>
</protein>
<feature type="signal peptide" evidence="5">
    <location>
        <begin position="1"/>
        <end position="26"/>
    </location>
</feature>
<dbReference type="STRING" id="314283.MED297_10161"/>
<dbReference type="AlphaFoldDB" id="A4BAB0"/>
<evidence type="ECO:0000256" key="1">
    <source>
        <dbReference type="ARBA" id="ARBA00022729"/>
    </source>
</evidence>
<dbReference type="PANTHER" id="PTHR13887">
    <property type="entry name" value="GLUTATHIONE S-TRANSFERASE KAPPA"/>
    <property type="match status" value="1"/>
</dbReference>
<feature type="domain" description="Thioredoxin" evidence="6">
    <location>
        <begin position="60"/>
        <end position="245"/>
    </location>
</feature>
<dbReference type="CDD" id="cd03023">
    <property type="entry name" value="DsbA_Com1_like"/>
    <property type="match status" value="1"/>
</dbReference>
<keyword evidence="4" id="KW-0676">Redox-active center</keyword>
<evidence type="ECO:0000256" key="4">
    <source>
        <dbReference type="ARBA" id="ARBA00023284"/>
    </source>
</evidence>
<keyword evidence="3" id="KW-1015">Disulfide bond</keyword>
<evidence type="ECO:0000313" key="8">
    <source>
        <dbReference type="Proteomes" id="UP000005953"/>
    </source>
</evidence>
<dbReference type="InterPro" id="IPR036249">
    <property type="entry name" value="Thioredoxin-like_sf"/>
</dbReference>
<organism evidence="7 8">
    <name type="scientific">Reinekea blandensis MED297</name>
    <dbReference type="NCBI Taxonomy" id="314283"/>
    <lineage>
        <taxon>Bacteria</taxon>
        <taxon>Pseudomonadati</taxon>
        <taxon>Pseudomonadota</taxon>
        <taxon>Gammaproteobacteria</taxon>
        <taxon>Oceanospirillales</taxon>
        <taxon>Saccharospirillaceae</taxon>
        <taxon>Reinekea</taxon>
    </lineage>
</organism>
<name>A4BAB0_9GAMM</name>
<dbReference type="Gene3D" id="3.40.30.10">
    <property type="entry name" value="Glutaredoxin"/>
    <property type="match status" value="1"/>
</dbReference>
<sequence>MLKPSFIKIAGVLLGSLMLVACAANADDLSRDDVEQIVRDYILENPEIISDAIHILQERAENEQAAQQAAALTELQGALFTNDLDPIGGNPDGSLTLVEFFDYNCGYCKRSNSVLQALIADNPNLRVVYKEWPILSETSALAARVALAVNLKQPEYYEALHRAFLEASSLRSEKDVWNVVKKVGADRAIIEPALRAPEVEQHLQQTSVLAQQLGITGTPAFIVGDQVLKGAYPQEQIQQAIDSQS</sequence>
<dbReference type="InterPro" id="IPR013766">
    <property type="entry name" value="Thioredoxin_domain"/>
</dbReference>
<dbReference type="RefSeq" id="WP_008041424.1">
    <property type="nucleotide sequence ID" value="NZ_CH724149.1"/>
</dbReference>
<keyword evidence="8" id="KW-1185">Reference proteome</keyword>
<dbReference type="SUPFAM" id="SSF52833">
    <property type="entry name" value="Thioredoxin-like"/>
    <property type="match status" value="1"/>
</dbReference>
<dbReference type="PANTHER" id="PTHR13887:SF14">
    <property type="entry name" value="DISULFIDE BOND FORMATION PROTEIN D"/>
    <property type="match status" value="1"/>
</dbReference>
<dbReference type="Proteomes" id="UP000005953">
    <property type="component" value="Unassembled WGS sequence"/>
</dbReference>
<dbReference type="PROSITE" id="PS51352">
    <property type="entry name" value="THIOREDOXIN_2"/>
    <property type="match status" value="1"/>
</dbReference>
<dbReference type="InterPro" id="IPR001853">
    <property type="entry name" value="DSBA-like_thioredoxin_dom"/>
</dbReference>
<dbReference type="HOGENOM" id="CLU_000288_47_4_6"/>
<evidence type="ECO:0000259" key="6">
    <source>
        <dbReference type="PROSITE" id="PS51352"/>
    </source>
</evidence>
<dbReference type="EMBL" id="AAOE01000002">
    <property type="protein sequence ID" value="EAR10866.1"/>
    <property type="molecule type" value="Genomic_DNA"/>
</dbReference>
<dbReference type="GO" id="GO:0015036">
    <property type="term" value="F:disulfide oxidoreductase activity"/>
    <property type="evidence" value="ECO:0007669"/>
    <property type="project" value="UniProtKB-ARBA"/>
</dbReference>
<comment type="caution">
    <text evidence="7">The sequence shown here is derived from an EMBL/GenBank/DDBJ whole genome shotgun (WGS) entry which is preliminary data.</text>
</comment>
<dbReference type="OrthoDB" id="9780340at2"/>
<dbReference type="InterPro" id="IPR017937">
    <property type="entry name" value="Thioredoxin_CS"/>
</dbReference>
<keyword evidence="2" id="KW-0560">Oxidoreductase</keyword>
<dbReference type="PROSITE" id="PS51257">
    <property type="entry name" value="PROKAR_LIPOPROTEIN"/>
    <property type="match status" value="1"/>
</dbReference>
<evidence type="ECO:0000256" key="2">
    <source>
        <dbReference type="ARBA" id="ARBA00023002"/>
    </source>
</evidence>
<feature type="chain" id="PRO_5002666546" evidence="5">
    <location>
        <begin position="27"/>
        <end position="245"/>
    </location>
</feature>
<reference evidence="7 8" key="1">
    <citation type="submission" date="2006-02" db="EMBL/GenBank/DDBJ databases">
        <authorList>
            <person name="Pinhassi J."/>
            <person name="Pedros-Alio C."/>
            <person name="Ferriera S."/>
            <person name="Johnson J."/>
            <person name="Kravitz S."/>
            <person name="Halpern A."/>
            <person name="Remington K."/>
            <person name="Beeson K."/>
            <person name="Tran B."/>
            <person name="Rogers Y.-H."/>
            <person name="Friedman R."/>
            <person name="Venter J.C."/>
        </authorList>
    </citation>
    <scope>NUCLEOTIDE SEQUENCE [LARGE SCALE GENOMIC DNA]</scope>
    <source>
        <strain evidence="7 8">MED297</strain>
    </source>
</reference>
<proteinExistence type="predicted"/>
<gene>
    <name evidence="7" type="ORF">MED297_10161</name>
</gene>
<accession>A4BAB0</accession>
<evidence type="ECO:0000313" key="7">
    <source>
        <dbReference type="EMBL" id="EAR10866.1"/>
    </source>
</evidence>
<dbReference type="Pfam" id="PF01323">
    <property type="entry name" value="DSBA"/>
    <property type="match status" value="1"/>
</dbReference>
<dbReference type="Pfam" id="PF18312">
    <property type="entry name" value="ScsC_N"/>
    <property type="match status" value="1"/>
</dbReference>
<dbReference type="PROSITE" id="PS00194">
    <property type="entry name" value="THIOREDOXIN_1"/>
    <property type="match status" value="1"/>
</dbReference>